<dbReference type="InterPro" id="IPR019716">
    <property type="entry name" value="Ribosomal_mL53"/>
</dbReference>
<dbReference type="EMBL" id="ML991782">
    <property type="protein sequence ID" value="KAF2237090.1"/>
    <property type="molecule type" value="Genomic_DNA"/>
</dbReference>
<dbReference type="PANTHER" id="PTHR28236">
    <property type="entry name" value="54S RIBOSOMAL PROTEIN L44, MITOCHONDRIAL"/>
    <property type="match status" value="1"/>
</dbReference>
<proteinExistence type="inferred from homology"/>
<name>A0A6A6HHZ6_VIRVR</name>
<protein>
    <recommendedName>
        <fullName evidence="6">Large ribosomal subunit protein mL53</fullName>
    </recommendedName>
</protein>
<dbReference type="Proteomes" id="UP000800092">
    <property type="component" value="Unassembled WGS sequence"/>
</dbReference>
<evidence type="ECO:0000256" key="3">
    <source>
        <dbReference type="ARBA" id="ARBA00022980"/>
    </source>
</evidence>
<comment type="similarity">
    <text evidence="2">Belongs to the mitochondrion-specific ribosomal protein mL53 family.</text>
</comment>
<keyword evidence="4" id="KW-0496">Mitochondrion</keyword>
<evidence type="ECO:0000313" key="7">
    <source>
        <dbReference type="EMBL" id="KAF2237090.1"/>
    </source>
</evidence>
<evidence type="ECO:0000256" key="4">
    <source>
        <dbReference type="ARBA" id="ARBA00023128"/>
    </source>
</evidence>
<dbReference type="OrthoDB" id="4136894at2759"/>
<accession>A0A6A6HHZ6</accession>
<evidence type="ECO:0000256" key="2">
    <source>
        <dbReference type="ARBA" id="ARBA00005557"/>
    </source>
</evidence>
<dbReference type="GO" id="GO:0005762">
    <property type="term" value="C:mitochondrial large ribosomal subunit"/>
    <property type="evidence" value="ECO:0007669"/>
    <property type="project" value="TreeGrafter"/>
</dbReference>
<dbReference type="Gene3D" id="3.40.30.10">
    <property type="entry name" value="Glutaredoxin"/>
    <property type="match status" value="1"/>
</dbReference>
<dbReference type="InterPro" id="IPR042776">
    <property type="entry name" value="Ribosomal_mL53_fung"/>
</dbReference>
<keyword evidence="5" id="KW-0687">Ribonucleoprotein</keyword>
<dbReference type="AlphaFoldDB" id="A0A6A6HHZ6"/>
<evidence type="ECO:0000313" key="8">
    <source>
        <dbReference type="Proteomes" id="UP000800092"/>
    </source>
</evidence>
<dbReference type="PANTHER" id="PTHR28236:SF1">
    <property type="entry name" value="LARGE RIBOSOMAL SUBUNIT PROTEIN ML53"/>
    <property type="match status" value="1"/>
</dbReference>
<evidence type="ECO:0000256" key="1">
    <source>
        <dbReference type="ARBA" id="ARBA00004173"/>
    </source>
</evidence>
<comment type="subcellular location">
    <subcellularLocation>
        <location evidence="1">Mitochondrion</location>
    </subcellularLocation>
</comment>
<dbReference type="GO" id="GO:0003735">
    <property type="term" value="F:structural constituent of ribosome"/>
    <property type="evidence" value="ECO:0007669"/>
    <property type="project" value="TreeGrafter"/>
</dbReference>
<dbReference type="Pfam" id="PF10780">
    <property type="entry name" value="MRP_L53"/>
    <property type="match status" value="1"/>
</dbReference>
<organism evidence="7 8">
    <name type="scientific">Viridothelium virens</name>
    <name type="common">Speckled blister lichen</name>
    <name type="synonym">Trypethelium virens</name>
    <dbReference type="NCBI Taxonomy" id="1048519"/>
    <lineage>
        <taxon>Eukaryota</taxon>
        <taxon>Fungi</taxon>
        <taxon>Dikarya</taxon>
        <taxon>Ascomycota</taxon>
        <taxon>Pezizomycotina</taxon>
        <taxon>Dothideomycetes</taxon>
        <taxon>Dothideomycetes incertae sedis</taxon>
        <taxon>Trypetheliales</taxon>
        <taxon>Trypetheliaceae</taxon>
        <taxon>Viridothelium</taxon>
    </lineage>
</organism>
<evidence type="ECO:0000256" key="5">
    <source>
        <dbReference type="ARBA" id="ARBA00023274"/>
    </source>
</evidence>
<sequence length="97" mass="11049">MITRFITSVRTSFNPFTRPGKTARCFLALLPPNARQNMKVDVKTLPRASQDPASLGLSFKDGKEMDLDLNKLKIKDVMEEVDRHSRLLSRQEELSNS</sequence>
<keyword evidence="8" id="KW-1185">Reference proteome</keyword>
<gene>
    <name evidence="7" type="ORF">EV356DRAFT_43408</name>
</gene>
<reference evidence="7" key="1">
    <citation type="journal article" date="2020" name="Stud. Mycol.">
        <title>101 Dothideomycetes genomes: a test case for predicting lifestyles and emergence of pathogens.</title>
        <authorList>
            <person name="Haridas S."/>
            <person name="Albert R."/>
            <person name="Binder M."/>
            <person name="Bloem J."/>
            <person name="Labutti K."/>
            <person name="Salamov A."/>
            <person name="Andreopoulos B."/>
            <person name="Baker S."/>
            <person name="Barry K."/>
            <person name="Bills G."/>
            <person name="Bluhm B."/>
            <person name="Cannon C."/>
            <person name="Castanera R."/>
            <person name="Culley D."/>
            <person name="Daum C."/>
            <person name="Ezra D."/>
            <person name="Gonzalez J."/>
            <person name="Henrissat B."/>
            <person name="Kuo A."/>
            <person name="Liang C."/>
            <person name="Lipzen A."/>
            <person name="Lutzoni F."/>
            <person name="Magnuson J."/>
            <person name="Mondo S."/>
            <person name="Nolan M."/>
            <person name="Ohm R."/>
            <person name="Pangilinan J."/>
            <person name="Park H.-J."/>
            <person name="Ramirez L."/>
            <person name="Alfaro M."/>
            <person name="Sun H."/>
            <person name="Tritt A."/>
            <person name="Yoshinaga Y."/>
            <person name="Zwiers L.-H."/>
            <person name="Turgeon B."/>
            <person name="Goodwin S."/>
            <person name="Spatafora J."/>
            <person name="Crous P."/>
            <person name="Grigoriev I."/>
        </authorList>
    </citation>
    <scope>NUCLEOTIDE SEQUENCE</scope>
    <source>
        <strain evidence="7">Tuck. ex Michener</strain>
    </source>
</reference>
<evidence type="ECO:0000256" key="6">
    <source>
        <dbReference type="ARBA" id="ARBA00035180"/>
    </source>
</evidence>
<keyword evidence="3 7" id="KW-0689">Ribosomal protein</keyword>